<dbReference type="PROSITE" id="PS51379">
    <property type="entry name" value="4FE4S_FER_2"/>
    <property type="match status" value="2"/>
</dbReference>
<gene>
    <name evidence="5" type="ORF">Desgi_4653</name>
</gene>
<dbReference type="InterPro" id="IPR027417">
    <property type="entry name" value="P-loop_NTPase"/>
</dbReference>
<evidence type="ECO:0000313" key="5">
    <source>
        <dbReference type="EMBL" id="AGL03880.1"/>
    </source>
</evidence>
<dbReference type="Pfam" id="PF00037">
    <property type="entry name" value="Fer4"/>
    <property type="match status" value="1"/>
</dbReference>
<keyword evidence="6" id="KW-1185">Reference proteome</keyword>
<accession>R4KTF0</accession>
<evidence type="ECO:0000259" key="4">
    <source>
        <dbReference type="PROSITE" id="PS51379"/>
    </source>
</evidence>
<feature type="domain" description="4Fe-4S ferredoxin-type" evidence="4">
    <location>
        <begin position="93"/>
        <end position="113"/>
    </location>
</feature>
<evidence type="ECO:0000256" key="2">
    <source>
        <dbReference type="ARBA" id="ARBA00023004"/>
    </source>
</evidence>
<dbReference type="GO" id="GO:0051536">
    <property type="term" value="F:iron-sulfur cluster binding"/>
    <property type="evidence" value="ECO:0007669"/>
    <property type="project" value="UniProtKB-KW"/>
</dbReference>
<dbReference type="GO" id="GO:0046872">
    <property type="term" value="F:metal ion binding"/>
    <property type="evidence" value="ECO:0007669"/>
    <property type="project" value="UniProtKB-KW"/>
</dbReference>
<evidence type="ECO:0000313" key="6">
    <source>
        <dbReference type="Proteomes" id="UP000013520"/>
    </source>
</evidence>
<dbReference type="KEGG" id="dgi:Desgi_4653"/>
<dbReference type="EMBL" id="CP003273">
    <property type="protein sequence ID" value="AGL03880.1"/>
    <property type="molecule type" value="Genomic_DNA"/>
</dbReference>
<dbReference type="STRING" id="767817.Desgi_4653"/>
<keyword evidence="2" id="KW-0408">Iron</keyword>
<dbReference type="AlphaFoldDB" id="R4KTF0"/>
<dbReference type="SUPFAM" id="SSF52540">
    <property type="entry name" value="P-loop containing nucleoside triphosphate hydrolases"/>
    <property type="match status" value="1"/>
</dbReference>
<evidence type="ECO:0000256" key="3">
    <source>
        <dbReference type="ARBA" id="ARBA00023014"/>
    </source>
</evidence>
<dbReference type="Pfam" id="PF01656">
    <property type="entry name" value="CbiA"/>
    <property type="match status" value="1"/>
</dbReference>
<dbReference type="InterPro" id="IPR017900">
    <property type="entry name" value="4Fe4S_Fe_S_CS"/>
</dbReference>
<protein>
    <submittedName>
        <fullName evidence="5">p-loop ATPase, MinD superfamily</fullName>
    </submittedName>
</protein>
<organism evidence="5 6">
    <name type="scientific">Desulfoscipio gibsoniae DSM 7213</name>
    <dbReference type="NCBI Taxonomy" id="767817"/>
    <lineage>
        <taxon>Bacteria</taxon>
        <taxon>Bacillati</taxon>
        <taxon>Bacillota</taxon>
        <taxon>Clostridia</taxon>
        <taxon>Eubacteriales</taxon>
        <taxon>Desulfallaceae</taxon>
        <taxon>Desulfoscipio</taxon>
    </lineage>
</organism>
<name>R4KTF0_9FIRM</name>
<dbReference type="Proteomes" id="UP000013520">
    <property type="component" value="Chromosome"/>
</dbReference>
<dbReference type="RefSeq" id="WP_006522276.1">
    <property type="nucleotide sequence ID" value="NC_021184.1"/>
</dbReference>
<dbReference type="Gene3D" id="3.30.70.20">
    <property type="match status" value="1"/>
</dbReference>
<dbReference type="eggNOG" id="COG1149">
    <property type="taxonomic scope" value="Bacteria"/>
</dbReference>
<dbReference type="Gene3D" id="3.40.50.300">
    <property type="entry name" value="P-loop containing nucleotide triphosphate hydrolases"/>
    <property type="match status" value="1"/>
</dbReference>
<dbReference type="InterPro" id="IPR002586">
    <property type="entry name" value="CobQ/CobB/MinD/ParA_Nub-bd_dom"/>
</dbReference>
<dbReference type="PANTHER" id="PTHR43534">
    <property type="entry name" value="MIND SUPERFAMILY P-LOOP ATPASE CONTAINING AN INSERTED FERREDOXIN DOMAIN"/>
    <property type="match status" value="1"/>
</dbReference>
<reference evidence="5 6" key="1">
    <citation type="submission" date="2012-01" db="EMBL/GenBank/DDBJ databases">
        <title>Complete sequence of Desulfotomaculum gibsoniae DSM 7213.</title>
        <authorList>
            <consortium name="US DOE Joint Genome Institute"/>
            <person name="Lucas S."/>
            <person name="Han J."/>
            <person name="Lapidus A."/>
            <person name="Cheng J.-F."/>
            <person name="Goodwin L."/>
            <person name="Pitluck S."/>
            <person name="Peters L."/>
            <person name="Ovchinnikova G."/>
            <person name="Teshima H."/>
            <person name="Detter J.C."/>
            <person name="Han C."/>
            <person name="Tapia R."/>
            <person name="Land M."/>
            <person name="Hauser L."/>
            <person name="Kyrpides N."/>
            <person name="Ivanova N."/>
            <person name="Pagani I."/>
            <person name="Parshina S."/>
            <person name="Plugge C."/>
            <person name="Muyzer G."/>
            <person name="Kuever J."/>
            <person name="Ivanova A."/>
            <person name="Nazina T."/>
            <person name="Klenk H.-P."/>
            <person name="Brambilla E."/>
            <person name="Spring S."/>
            <person name="Stams A.F."/>
            <person name="Woyke T."/>
        </authorList>
    </citation>
    <scope>NUCLEOTIDE SEQUENCE [LARGE SCALE GENOMIC DNA]</scope>
    <source>
        <strain evidence="5 6">DSM 7213</strain>
    </source>
</reference>
<dbReference type="InterPro" id="IPR017896">
    <property type="entry name" value="4Fe4S_Fe-S-bd"/>
</dbReference>
<evidence type="ECO:0000256" key="1">
    <source>
        <dbReference type="ARBA" id="ARBA00022723"/>
    </source>
</evidence>
<keyword evidence="1" id="KW-0479">Metal-binding</keyword>
<keyword evidence="3" id="KW-0411">Iron-sulfur</keyword>
<sequence length="285" mass="30502">MKEITIISGKGGTGKTSIAASIAVLAENHVIADCDVDAANLHLLLNPCIESKNNFWGMPRVEIDVDKCTGCGLCEELCHYGAIKSGKVDVLCCEGCLVCYHACPEAAVRLVENLAGEWFICSTKFGPFVHARLGIAQDNSGKLVAEVRKQARELADREGKELIITDGPPGIGCPVISSLGGTDLALVVVEPTLSSIHDLSRVLDLTSHFGVKAAVCINKWDINPENTRQVEKMCSEVNVPVVGHIGYDPAVIAAAMKGKPVIQMVSTVVEDIISLWHCMQEELGI</sequence>
<feature type="domain" description="4Fe-4S ferredoxin-type" evidence="4">
    <location>
        <begin position="59"/>
        <end position="88"/>
    </location>
</feature>
<dbReference type="CDD" id="cd03110">
    <property type="entry name" value="SIMIBI_bact_arch"/>
    <property type="match status" value="1"/>
</dbReference>
<proteinExistence type="predicted"/>
<dbReference type="PROSITE" id="PS00198">
    <property type="entry name" value="4FE4S_FER_1"/>
    <property type="match status" value="1"/>
</dbReference>
<dbReference type="HOGENOM" id="CLU_067767_1_0_9"/>
<dbReference type="OrthoDB" id="9778602at2"/>
<dbReference type="PANTHER" id="PTHR43534:SF1">
    <property type="entry name" value="4FE-4S CLUSTER CONTAINING PARA FAMILY ATPASE PROTEIN"/>
    <property type="match status" value="1"/>
</dbReference>